<keyword evidence="7" id="KW-0677">Repeat</keyword>
<name>A0A8C4TLC8_ERPCA</name>
<dbReference type="FunFam" id="2.10.25.10:FF:000210">
    <property type="entry name" value="Hemicentin 1"/>
    <property type="match status" value="1"/>
</dbReference>
<dbReference type="InterPro" id="IPR049883">
    <property type="entry name" value="NOTCH1_EGF-like"/>
</dbReference>
<dbReference type="PANTHER" id="PTHR24050">
    <property type="entry name" value="PA14 DOMAIN-CONTAINING PROTEIN"/>
    <property type="match status" value="1"/>
</dbReference>
<gene>
    <name evidence="16" type="primary">EFEMP1</name>
    <name evidence="16" type="synonym">efemp1</name>
</gene>
<protein>
    <recommendedName>
        <fullName evidence="12">EGF-containing fibulin-like extracellular matrix protein 2</fullName>
    </recommendedName>
    <alternativeName>
        <fullName evidence="13">Fibulin-4</fullName>
    </alternativeName>
</protein>
<proteinExistence type="inferred from homology"/>
<dbReference type="Pfam" id="PF22914">
    <property type="entry name" value="Fibulin_C"/>
    <property type="match status" value="1"/>
</dbReference>
<comment type="caution">
    <text evidence="14">Lacks conserved residue(s) required for the propagation of feature annotation.</text>
</comment>
<dbReference type="InterPro" id="IPR052235">
    <property type="entry name" value="Nephronectin_domain"/>
</dbReference>
<reference evidence="16" key="1">
    <citation type="submission" date="2021-06" db="EMBL/GenBank/DDBJ databases">
        <authorList>
            <consortium name="Wellcome Sanger Institute Data Sharing"/>
        </authorList>
    </citation>
    <scope>NUCLEOTIDE SEQUENCE [LARGE SCALE GENOMIC DNA]</scope>
</reference>
<evidence type="ECO:0000313" key="16">
    <source>
        <dbReference type="Ensembl" id="ENSECRP00000032134.1"/>
    </source>
</evidence>
<keyword evidence="4" id="KW-0272">Extracellular matrix</keyword>
<dbReference type="AlphaFoldDB" id="A0A8C4TLC8"/>
<dbReference type="PROSITE" id="PS01186">
    <property type="entry name" value="EGF_2"/>
    <property type="match status" value="4"/>
</dbReference>
<dbReference type="CDD" id="cd00054">
    <property type="entry name" value="EGF_CA"/>
    <property type="match status" value="3"/>
</dbReference>
<dbReference type="Gene3D" id="2.10.25.10">
    <property type="entry name" value="Laminin"/>
    <property type="match status" value="4"/>
</dbReference>
<dbReference type="InterPro" id="IPR055088">
    <property type="entry name" value="Fibulin_C"/>
</dbReference>
<dbReference type="Ensembl" id="ENSECRT00000032851.1">
    <property type="protein sequence ID" value="ENSECRP00000032134.1"/>
    <property type="gene ID" value="ENSECRG00000021047.1"/>
</dbReference>
<evidence type="ECO:0000256" key="2">
    <source>
        <dbReference type="ARBA" id="ARBA00006127"/>
    </source>
</evidence>
<sequence length="451" mass="50859">MRSSKIIKCTEHSKILTYMYIDECGIFVDSCKGGLKCYNHYGGYLCLPKTANIIVSPPPAPADTTTTRNPNLPRPVPCAVGFVSCHRGITSNTAKTITHFLTDHNLSDPWRFLNPNSRTYSFYSPVHHYVDECQTGTHNCSPGQTCYNTRGSFTCQCPPGYQRHGDQCIDKDECSQPPYCLHRCVNTPGSYYCQCNTGFQLASNNHTCIDVNECEVNNPCQHQCYNIIGSFMCQCDQGYELNRDLTTCRDIDECSFSSYMCQYQCVNQPGSYSCICPEGYQLQGTRMCKDINECETGTGNVCGEDEMCWNYYGGHRCYPRNRCEEPYIRTAENRCVCPSGNMLCRGLAHSIVYKYMSIPLDRAIPADIFQIQATNIYANTINTFRIKSGNEGGEFFLRQSSNVNAMLVLVKPVTGPREYIVDLEMITSNTLLNYRSSSLLRLTIIVGPYPF</sequence>
<evidence type="ECO:0000313" key="17">
    <source>
        <dbReference type="Proteomes" id="UP000694620"/>
    </source>
</evidence>
<evidence type="ECO:0000259" key="15">
    <source>
        <dbReference type="PROSITE" id="PS50026"/>
    </source>
</evidence>
<dbReference type="InterPro" id="IPR009030">
    <property type="entry name" value="Growth_fac_rcpt_cys_sf"/>
</dbReference>
<evidence type="ECO:0000256" key="7">
    <source>
        <dbReference type="ARBA" id="ARBA00022737"/>
    </source>
</evidence>
<evidence type="ECO:0000256" key="12">
    <source>
        <dbReference type="ARBA" id="ARBA00072845"/>
    </source>
</evidence>
<dbReference type="InterPro" id="IPR000152">
    <property type="entry name" value="EGF-type_Asp/Asn_hydroxyl_site"/>
</dbReference>
<evidence type="ECO:0000256" key="10">
    <source>
        <dbReference type="ARBA" id="ARBA00023180"/>
    </source>
</evidence>
<dbReference type="PROSITE" id="PS00010">
    <property type="entry name" value="ASX_HYDROXYL"/>
    <property type="match status" value="4"/>
</dbReference>
<keyword evidence="6" id="KW-0732">Signal</keyword>
<accession>A0A8C4TLC8</accession>
<keyword evidence="3" id="KW-0964">Secreted</keyword>
<keyword evidence="9 14" id="KW-1015">Disulfide bond</keyword>
<keyword evidence="10" id="KW-0325">Glycoprotein</keyword>
<evidence type="ECO:0000256" key="6">
    <source>
        <dbReference type="ARBA" id="ARBA00022729"/>
    </source>
</evidence>
<feature type="disulfide bond" evidence="14">
    <location>
        <begin position="174"/>
        <end position="184"/>
    </location>
</feature>
<evidence type="ECO:0000256" key="1">
    <source>
        <dbReference type="ARBA" id="ARBA00004498"/>
    </source>
</evidence>
<dbReference type="InterPro" id="IPR001881">
    <property type="entry name" value="EGF-like_Ca-bd_dom"/>
</dbReference>
<feature type="domain" description="EGF-like" evidence="15">
    <location>
        <begin position="250"/>
        <end position="289"/>
    </location>
</feature>
<comment type="similarity">
    <text evidence="2">Belongs to the fibulin family.</text>
</comment>
<feature type="disulfide bond" evidence="14">
    <location>
        <begin position="214"/>
        <end position="224"/>
    </location>
</feature>
<keyword evidence="8" id="KW-0106">Calcium</keyword>
<dbReference type="GO" id="GO:0005509">
    <property type="term" value="F:calcium ion binding"/>
    <property type="evidence" value="ECO:0007669"/>
    <property type="project" value="InterPro"/>
</dbReference>
<evidence type="ECO:0000256" key="11">
    <source>
        <dbReference type="ARBA" id="ARBA00053851"/>
    </source>
</evidence>
<dbReference type="PROSITE" id="PS01187">
    <property type="entry name" value="EGF_CA"/>
    <property type="match status" value="2"/>
</dbReference>
<dbReference type="Proteomes" id="UP000694620">
    <property type="component" value="Chromosome 15"/>
</dbReference>
<dbReference type="InterPro" id="IPR000742">
    <property type="entry name" value="EGF"/>
</dbReference>
<evidence type="ECO:0000256" key="5">
    <source>
        <dbReference type="ARBA" id="ARBA00022536"/>
    </source>
</evidence>
<dbReference type="InterPro" id="IPR026823">
    <property type="entry name" value="cEGF"/>
</dbReference>
<dbReference type="FunFam" id="2.10.25.10:FF:000014">
    <property type="entry name" value="Latent-transforming growth factor beta-binding protein 3"/>
    <property type="match status" value="1"/>
</dbReference>
<dbReference type="PROSITE" id="PS50026">
    <property type="entry name" value="EGF_3"/>
    <property type="match status" value="4"/>
</dbReference>
<dbReference type="SMART" id="SM00179">
    <property type="entry name" value="EGF_CA"/>
    <property type="match status" value="5"/>
</dbReference>
<feature type="domain" description="EGF-like" evidence="15">
    <location>
        <begin position="170"/>
        <end position="209"/>
    </location>
</feature>
<evidence type="ECO:0000256" key="3">
    <source>
        <dbReference type="ARBA" id="ARBA00022525"/>
    </source>
</evidence>
<reference evidence="16" key="3">
    <citation type="submission" date="2025-09" db="UniProtKB">
        <authorList>
            <consortium name="Ensembl"/>
        </authorList>
    </citation>
    <scope>IDENTIFICATION</scope>
</reference>
<evidence type="ECO:0000256" key="13">
    <source>
        <dbReference type="ARBA" id="ARBA00080306"/>
    </source>
</evidence>
<dbReference type="Pfam" id="PF07645">
    <property type="entry name" value="EGF_CA"/>
    <property type="match status" value="4"/>
</dbReference>
<dbReference type="SUPFAM" id="SSF57196">
    <property type="entry name" value="EGF/Laminin"/>
    <property type="match status" value="1"/>
</dbReference>
<reference evidence="16" key="2">
    <citation type="submission" date="2025-08" db="UniProtKB">
        <authorList>
            <consortium name="Ensembl"/>
        </authorList>
    </citation>
    <scope>IDENTIFICATION</scope>
</reference>
<organism evidence="16 17">
    <name type="scientific">Erpetoichthys calabaricus</name>
    <name type="common">Rope fish</name>
    <name type="synonym">Calamoichthys calabaricus</name>
    <dbReference type="NCBI Taxonomy" id="27687"/>
    <lineage>
        <taxon>Eukaryota</taxon>
        <taxon>Metazoa</taxon>
        <taxon>Chordata</taxon>
        <taxon>Craniata</taxon>
        <taxon>Vertebrata</taxon>
        <taxon>Euteleostomi</taxon>
        <taxon>Actinopterygii</taxon>
        <taxon>Polypteriformes</taxon>
        <taxon>Polypteridae</taxon>
        <taxon>Erpetoichthys</taxon>
    </lineage>
</organism>
<keyword evidence="5 14" id="KW-0245">EGF-like domain</keyword>
<keyword evidence="17" id="KW-1185">Reference proteome</keyword>
<feature type="domain" description="EGF-like" evidence="15">
    <location>
        <begin position="210"/>
        <end position="249"/>
    </location>
</feature>
<dbReference type="GeneTree" id="ENSGT00940000157837"/>
<dbReference type="PANTHER" id="PTHR24050:SF26">
    <property type="entry name" value="FIBULIN-5"/>
    <property type="match status" value="1"/>
</dbReference>
<dbReference type="SMART" id="SM00181">
    <property type="entry name" value="EGF"/>
    <property type="match status" value="4"/>
</dbReference>
<dbReference type="GO" id="GO:0071953">
    <property type="term" value="C:elastic fiber"/>
    <property type="evidence" value="ECO:0007669"/>
    <property type="project" value="UniProtKB-ARBA"/>
</dbReference>
<dbReference type="InterPro" id="IPR018097">
    <property type="entry name" value="EGF_Ca-bd_CS"/>
</dbReference>
<evidence type="ECO:0000256" key="4">
    <source>
        <dbReference type="ARBA" id="ARBA00022530"/>
    </source>
</evidence>
<evidence type="ECO:0000256" key="8">
    <source>
        <dbReference type="ARBA" id="ARBA00022837"/>
    </source>
</evidence>
<comment type="subcellular location">
    <subcellularLocation>
        <location evidence="1">Secreted</location>
        <location evidence="1">Extracellular space</location>
        <location evidence="1">Extracellular matrix</location>
    </subcellularLocation>
</comment>
<evidence type="ECO:0000256" key="9">
    <source>
        <dbReference type="ARBA" id="ARBA00023157"/>
    </source>
</evidence>
<dbReference type="FunFam" id="2.10.25.10:FF:000201">
    <property type="entry name" value="EGF-containing fibulin-like extracellular matrix protein 2"/>
    <property type="match status" value="1"/>
</dbReference>
<dbReference type="SUPFAM" id="SSF57184">
    <property type="entry name" value="Growth factor receptor domain"/>
    <property type="match status" value="1"/>
</dbReference>
<dbReference type="Pfam" id="PF12662">
    <property type="entry name" value="cEGF"/>
    <property type="match status" value="1"/>
</dbReference>
<comment type="function">
    <text evidence="11">Plays a crucial role in elastic fiber formation in tissue, and in the formation of ultrastructural connections between elastic laminae and smooth muscle cells in the aorta, therefore participates in terminal differentiation and maturation of smooth muscle cell (SMC) and in the mechanical properties and wall integrity maintenance of the aorta. In addition, is involved in the control of collagen fibril assembly in tissue throught proteolytic activation of LOX leading to cross- linking of collagen and elastin. Also promotes ELN coacervation and participates in the deposition of ELN coacervates on to microfibrils but also regulates ELN cross- linking through LOX interaction. Moreover adheres to the cells through heparin binding in a calcium-dependent manner and regulates vascularlar smooth muscle cells proliferation through angiotensin signaling.</text>
</comment>
<evidence type="ECO:0000256" key="14">
    <source>
        <dbReference type="PROSITE-ProRule" id="PRU00076"/>
    </source>
</evidence>
<feature type="domain" description="EGF-like" evidence="15">
    <location>
        <begin position="129"/>
        <end position="169"/>
    </location>
</feature>